<protein>
    <recommendedName>
        <fullName evidence="4">CHCH domain-containing protein</fullName>
    </recommendedName>
</protein>
<dbReference type="EMBL" id="AZGZ01000001">
    <property type="protein sequence ID" value="KZZ97901.1"/>
    <property type="molecule type" value="Genomic_DNA"/>
</dbReference>
<reference evidence="2 3" key="1">
    <citation type="journal article" date="2016" name="Genome Biol. Evol.">
        <title>Divergent and convergent evolution of fungal pathogenicity.</title>
        <authorList>
            <person name="Shang Y."/>
            <person name="Xiao G."/>
            <person name="Zheng P."/>
            <person name="Cen K."/>
            <person name="Zhan S."/>
            <person name="Wang C."/>
        </authorList>
    </citation>
    <scope>NUCLEOTIDE SEQUENCE [LARGE SCALE GENOMIC DNA]</scope>
    <source>
        <strain evidence="2 3">ARSEF 7405</strain>
    </source>
</reference>
<keyword evidence="3" id="KW-1185">Reference proteome</keyword>
<dbReference type="PROSITE" id="PS51808">
    <property type="entry name" value="CHCH"/>
    <property type="match status" value="1"/>
</dbReference>
<dbReference type="GO" id="GO:0033617">
    <property type="term" value="P:mitochondrial respiratory chain complex IV assembly"/>
    <property type="evidence" value="ECO:0007669"/>
    <property type="project" value="InterPro"/>
</dbReference>
<organism evidence="2 3">
    <name type="scientific">Ascosphaera apis ARSEF 7405</name>
    <dbReference type="NCBI Taxonomy" id="392613"/>
    <lineage>
        <taxon>Eukaryota</taxon>
        <taxon>Fungi</taxon>
        <taxon>Dikarya</taxon>
        <taxon>Ascomycota</taxon>
        <taxon>Pezizomycotina</taxon>
        <taxon>Eurotiomycetes</taxon>
        <taxon>Eurotiomycetidae</taxon>
        <taxon>Onygenales</taxon>
        <taxon>Ascosphaeraceae</taxon>
        <taxon>Ascosphaera</taxon>
    </lineage>
</organism>
<evidence type="ECO:0000313" key="3">
    <source>
        <dbReference type="Proteomes" id="UP000242877"/>
    </source>
</evidence>
<comment type="caution">
    <text evidence="2">The sequence shown here is derived from an EMBL/GenBank/DDBJ whole genome shotgun (WGS) entry which is preliminary data.</text>
</comment>
<accession>A0A168DMA0</accession>
<dbReference type="InterPro" id="IPR039870">
    <property type="entry name" value="Coa4-like"/>
</dbReference>
<feature type="compositionally biased region" description="Acidic residues" evidence="1">
    <location>
        <begin position="14"/>
        <end position="28"/>
    </location>
</feature>
<name>A0A168DMA0_9EURO</name>
<feature type="region of interest" description="Disordered" evidence="1">
    <location>
        <begin position="1"/>
        <end position="32"/>
    </location>
</feature>
<dbReference type="PANTHER" id="PTHR13639">
    <property type="entry name" value="CYTOCHROME C OXIDASE ASSEMBLY FACTOR 4 HOMOLOG, MITOCHONDRIAL"/>
    <property type="match status" value="1"/>
</dbReference>
<sequence>MSKEEGEQPVDEREEKEEEGDDDDEPDDWDKRIMDTGCQAEQLKMNDCYFDTRDWRKCTEEVAAFRDCWKRNGNNERTDAKDA</sequence>
<dbReference type="OrthoDB" id="5586401at2759"/>
<evidence type="ECO:0008006" key="4">
    <source>
        <dbReference type="Google" id="ProtNLM"/>
    </source>
</evidence>
<dbReference type="Proteomes" id="UP000242877">
    <property type="component" value="Unassembled WGS sequence"/>
</dbReference>
<evidence type="ECO:0000313" key="2">
    <source>
        <dbReference type="EMBL" id="KZZ97901.1"/>
    </source>
</evidence>
<dbReference type="PANTHER" id="PTHR13639:SF2">
    <property type="entry name" value="CYTOCHROME C OXIDASE ASSEMBLY FACTOR 4 HOMOLOG, MITOCHONDRIAL"/>
    <property type="match status" value="1"/>
</dbReference>
<dbReference type="AlphaFoldDB" id="A0A168DMA0"/>
<gene>
    <name evidence="2" type="ORF">AAP_00162</name>
</gene>
<dbReference type="VEuPathDB" id="FungiDB:AAP_00162"/>
<proteinExistence type="predicted"/>
<feature type="compositionally biased region" description="Basic and acidic residues" evidence="1">
    <location>
        <begin position="1"/>
        <end position="13"/>
    </location>
</feature>
<dbReference type="GO" id="GO:0005758">
    <property type="term" value="C:mitochondrial intermembrane space"/>
    <property type="evidence" value="ECO:0007669"/>
    <property type="project" value="InterPro"/>
</dbReference>
<evidence type="ECO:0000256" key="1">
    <source>
        <dbReference type="SAM" id="MobiDB-lite"/>
    </source>
</evidence>